<keyword evidence="4" id="KW-0679">Respiratory chain</keyword>
<evidence type="ECO:0000256" key="7">
    <source>
        <dbReference type="ARBA" id="ARBA00023128"/>
    </source>
</evidence>
<keyword evidence="3" id="KW-0813">Transport</keyword>
<evidence type="ECO:0000256" key="2">
    <source>
        <dbReference type="ARBA" id="ARBA00010261"/>
    </source>
</evidence>
<evidence type="ECO:0000256" key="1">
    <source>
        <dbReference type="ARBA" id="ARBA00004443"/>
    </source>
</evidence>
<dbReference type="AlphaFoldDB" id="A0AAV9GST7"/>
<keyword evidence="7" id="KW-0496">Mitochondrion</keyword>
<evidence type="ECO:0000256" key="8">
    <source>
        <dbReference type="ARBA" id="ARBA00023136"/>
    </source>
</evidence>
<keyword evidence="9" id="KW-0175">Coiled coil</keyword>
<organism evidence="10 11">
    <name type="scientific">Podospora aff. communis PSN243</name>
    <dbReference type="NCBI Taxonomy" id="3040156"/>
    <lineage>
        <taxon>Eukaryota</taxon>
        <taxon>Fungi</taxon>
        <taxon>Dikarya</taxon>
        <taxon>Ascomycota</taxon>
        <taxon>Pezizomycotina</taxon>
        <taxon>Sordariomycetes</taxon>
        <taxon>Sordariomycetidae</taxon>
        <taxon>Sordariales</taxon>
        <taxon>Podosporaceae</taxon>
        <taxon>Podospora</taxon>
    </lineage>
</organism>
<keyword evidence="5" id="KW-0999">Mitochondrion inner membrane</keyword>
<comment type="caution">
    <text evidence="10">The sequence shown here is derived from an EMBL/GenBank/DDBJ whole genome shotgun (WGS) entry which is preliminary data.</text>
</comment>
<accession>A0AAV9GST7</accession>
<dbReference type="EMBL" id="MU865931">
    <property type="protein sequence ID" value="KAK4450706.1"/>
    <property type="molecule type" value="Genomic_DNA"/>
</dbReference>
<feature type="coiled-coil region" evidence="9">
    <location>
        <begin position="148"/>
        <end position="183"/>
    </location>
</feature>
<keyword evidence="8" id="KW-0472">Membrane</keyword>
<dbReference type="Proteomes" id="UP001321760">
    <property type="component" value="Unassembled WGS sequence"/>
</dbReference>
<dbReference type="GO" id="GO:0022904">
    <property type="term" value="P:respiratory electron transport chain"/>
    <property type="evidence" value="ECO:0007669"/>
    <property type="project" value="InterPro"/>
</dbReference>
<comment type="similarity">
    <text evidence="2">Belongs to the complex I NDUFA5 subunit family.</text>
</comment>
<sequence>MARTRVGHGFARDPIGDRLGALTLEHLWHLDIWPPSHPNHPSLNRQFTHHQPTMRRTFRLLAAVKPARYIESGRPTGLAGLYSHPSPRSTLLFLYSSTLDKLKAVPEHSVYRQSVEAVTKHRMQIVEQAVPPGYEEWAVTARKLLADELEASKSREALASELKKAEEELAAAKEKNLDADEANRLSRIANIRELLELLPTPPADSNIILSATHGEDTAVRVERGGQAFFIRHLPKVEDMREKEWDGYYDREGQGLRTLKETKMIREELEYALKAALEGKKPEPKLQPRLQPEPQPTAEQIHEIEEKIGAGLIEEVIQVAEGELKLVDSMVEAKVWESLEETPAPGQWTYFERNSA</sequence>
<keyword evidence="11" id="KW-1185">Reference proteome</keyword>
<dbReference type="PANTHER" id="PTHR12653">
    <property type="entry name" value="NADH-UBIQUINONE OXIDOREDUCTASE 13 KD-B SUBUNIT"/>
    <property type="match status" value="1"/>
</dbReference>
<reference evidence="10" key="2">
    <citation type="submission" date="2023-05" db="EMBL/GenBank/DDBJ databases">
        <authorList>
            <consortium name="Lawrence Berkeley National Laboratory"/>
            <person name="Steindorff A."/>
            <person name="Hensen N."/>
            <person name="Bonometti L."/>
            <person name="Westerberg I."/>
            <person name="Brannstrom I.O."/>
            <person name="Guillou S."/>
            <person name="Cros-Aarteil S."/>
            <person name="Calhoun S."/>
            <person name="Haridas S."/>
            <person name="Kuo A."/>
            <person name="Mondo S."/>
            <person name="Pangilinan J."/>
            <person name="Riley R."/>
            <person name="Labutti K."/>
            <person name="Andreopoulos B."/>
            <person name="Lipzen A."/>
            <person name="Chen C."/>
            <person name="Yanf M."/>
            <person name="Daum C."/>
            <person name="Ng V."/>
            <person name="Clum A."/>
            <person name="Ohm R."/>
            <person name="Martin F."/>
            <person name="Silar P."/>
            <person name="Natvig D."/>
            <person name="Lalanne C."/>
            <person name="Gautier V."/>
            <person name="Ament-Velasquez S.L."/>
            <person name="Kruys A."/>
            <person name="Hutchinson M.I."/>
            <person name="Powell A.J."/>
            <person name="Barry K."/>
            <person name="Miller A.N."/>
            <person name="Grigoriev I.V."/>
            <person name="Debuchy R."/>
            <person name="Gladieux P."/>
            <person name="Thoren M.H."/>
            <person name="Johannesson H."/>
        </authorList>
    </citation>
    <scope>NUCLEOTIDE SEQUENCE</scope>
    <source>
        <strain evidence="10">PSN243</strain>
    </source>
</reference>
<evidence type="ECO:0000313" key="11">
    <source>
        <dbReference type="Proteomes" id="UP001321760"/>
    </source>
</evidence>
<dbReference type="Pfam" id="PF04716">
    <property type="entry name" value="ETC_C1_NDUFA5"/>
    <property type="match status" value="1"/>
</dbReference>
<keyword evidence="6" id="KW-0249">Electron transport</keyword>
<evidence type="ECO:0000256" key="6">
    <source>
        <dbReference type="ARBA" id="ARBA00022982"/>
    </source>
</evidence>
<reference evidence="10" key="1">
    <citation type="journal article" date="2023" name="Mol. Phylogenet. Evol.">
        <title>Genome-scale phylogeny and comparative genomics of the fungal order Sordariales.</title>
        <authorList>
            <person name="Hensen N."/>
            <person name="Bonometti L."/>
            <person name="Westerberg I."/>
            <person name="Brannstrom I.O."/>
            <person name="Guillou S."/>
            <person name="Cros-Aarteil S."/>
            <person name="Calhoun S."/>
            <person name="Haridas S."/>
            <person name="Kuo A."/>
            <person name="Mondo S."/>
            <person name="Pangilinan J."/>
            <person name="Riley R."/>
            <person name="LaButti K."/>
            <person name="Andreopoulos B."/>
            <person name="Lipzen A."/>
            <person name="Chen C."/>
            <person name="Yan M."/>
            <person name="Daum C."/>
            <person name="Ng V."/>
            <person name="Clum A."/>
            <person name="Steindorff A."/>
            <person name="Ohm R.A."/>
            <person name="Martin F."/>
            <person name="Silar P."/>
            <person name="Natvig D.O."/>
            <person name="Lalanne C."/>
            <person name="Gautier V."/>
            <person name="Ament-Velasquez S.L."/>
            <person name="Kruys A."/>
            <person name="Hutchinson M.I."/>
            <person name="Powell A.J."/>
            <person name="Barry K."/>
            <person name="Miller A.N."/>
            <person name="Grigoriev I.V."/>
            <person name="Debuchy R."/>
            <person name="Gladieux P."/>
            <person name="Hiltunen Thoren M."/>
            <person name="Johannesson H."/>
        </authorList>
    </citation>
    <scope>NUCLEOTIDE SEQUENCE</scope>
    <source>
        <strain evidence="10">PSN243</strain>
    </source>
</reference>
<protein>
    <submittedName>
        <fullName evidence="10">NADH dehydrogenase 1 alpha subcomplex subunit 5</fullName>
    </submittedName>
</protein>
<dbReference type="InterPro" id="IPR006806">
    <property type="entry name" value="NDUFA5"/>
</dbReference>
<evidence type="ECO:0000256" key="3">
    <source>
        <dbReference type="ARBA" id="ARBA00022448"/>
    </source>
</evidence>
<dbReference type="GO" id="GO:0005743">
    <property type="term" value="C:mitochondrial inner membrane"/>
    <property type="evidence" value="ECO:0007669"/>
    <property type="project" value="UniProtKB-SubCell"/>
</dbReference>
<evidence type="ECO:0000313" key="10">
    <source>
        <dbReference type="EMBL" id="KAK4450706.1"/>
    </source>
</evidence>
<name>A0AAV9GST7_9PEZI</name>
<proteinExistence type="inferred from homology"/>
<evidence type="ECO:0000256" key="5">
    <source>
        <dbReference type="ARBA" id="ARBA00022792"/>
    </source>
</evidence>
<dbReference type="PANTHER" id="PTHR12653:SF0">
    <property type="entry name" value="NADH DEHYDROGENASE [UBIQUINONE] 1 ALPHA SUBCOMPLEX SUBUNIT 5"/>
    <property type="match status" value="1"/>
</dbReference>
<gene>
    <name evidence="10" type="ORF">QBC34DRAFT_402296</name>
</gene>
<evidence type="ECO:0000256" key="9">
    <source>
        <dbReference type="SAM" id="Coils"/>
    </source>
</evidence>
<comment type="subcellular location">
    <subcellularLocation>
        <location evidence="1">Mitochondrion inner membrane</location>
        <topology evidence="1">Peripheral membrane protein</topology>
        <orientation evidence="1">Matrix side</orientation>
    </subcellularLocation>
</comment>
<evidence type="ECO:0000256" key="4">
    <source>
        <dbReference type="ARBA" id="ARBA00022660"/>
    </source>
</evidence>